<name>A0AAN6EPZ7_EXODE</name>
<keyword evidence="5" id="KW-0249">Electron transport</keyword>
<evidence type="ECO:0000256" key="3">
    <source>
        <dbReference type="ARBA" id="ARBA00022448"/>
    </source>
</evidence>
<organism evidence="15 16">
    <name type="scientific">Exophiala dermatitidis</name>
    <name type="common">Black yeast-like fungus</name>
    <name type="synonym">Wangiella dermatitidis</name>
    <dbReference type="NCBI Taxonomy" id="5970"/>
    <lineage>
        <taxon>Eukaryota</taxon>
        <taxon>Fungi</taxon>
        <taxon>Dikarya</taxon>
        <taxon>Ascomycota</taxon>
        <taxon>Pezizomycotina</taxon>
        <taxon>Eurotiomycetes</taxon>
        <taxon>Chaetothyriomycetidae</taxon>
        <taxon>Chaetothyriales</taxon>
        <taxon>Herpotrichiellaceae</taxon>
        <taxon>Exophiala</taxon>
    </lineage>
</organism>
<dbReference type="SFLD" id="SFLDG01168">
    <property type="entry name" value="Ferric_reductase_subgroup_(FRE"/>
    <property type="match status" value="1"/>
</dbReference>
<dbReference type="Pfam" id="PF08030">
    <property type="entry name" value="NAD_binding_6"/>
    <property type="match status" value="1"/>
</dbReference>
<dbReference type="SUPFAM" id="SSF52343">
    <property type="entry name" value="Ferredoxin reductase-like, C-terminal NADP-linked domain"/>
    <property type="match status" value="1"/>
</dbReference>
<feature type="region of interest" description="Disordered" evidence="11">
    <location>
        <begin position="692"/>
        <end position="711"/>
    </location>
</feature>
<sequence>MRAVFIALACLLGLALGYDKNIECINGIRTAIAKFTFTGGSPVSYWGNLCQNKLAVESEWAAAKVYCNEKQIKAGTKYLADYCMEYGMMELIPYSEIEPMLTDDFIASLEVVDYNDINATKIWDHPVLLSKDFYKAGYETTYTFTKEYNTHKRYGWAVYGFWGTILLIGMLHRFYSHISNDRRMKSQGDVEDHGAKSRSKNPTSIFSTAYHWVRANLIIPAAFGSHHNRLLWYCTVPTRMETLIVASFWIINIVLCCVSYEAFWPNLYYTKAMQLWRYVADRTGIMSYANLPILWMFSGRNNIFLWLTGWSFSTFNIFHRHVARIATLQAIVHSIAYTAMEANFHQLAESWKEKYWYMGGMATIAMGLIVFFSSVWFRKHSYEFFLLLHIVFSVLTIVGLFFHTAIFDGEYDGYLWPLVAIWCFDRFARLVRLAYCNLHVRFSKGLTMSTTIASYDKTSDLIRLDVIPASGLLRPGPGQHYFIYQPNRWKGWENHPFTLAHWTELDNGEQVATLDPDSDSSSDLRKEVKVTAKAPSSQASSSSVVVEKNGGVPTKQVTGRYKLTFFVRPFSSWTRRLRDECIKSKTGMHKTQALIEGPYGEKSPLHTFENVIFILGGTGISGALPYMQEHLQRTASNPSKTRTRDITCIWACKQPEMIREIASSELQPLLGREDIHFKFYLTSKEASASTKAVELKSSSSSDASTEVTITPGRPNIKEHVRTVIDEVNAAGAVGGKIAILTCGPAAMADAARIAVHRALKDGKRGVEYFEETFGW</sequence>
<gene>
    <name evidence="15" type="ORF">HRR80_007262</name>
</gene>
<proteinExistence type="inferred from homology"/>
<dbReference type="InterPro" id="IPR039261">
    <property type="entry name" value="FNR_nucleotide-bd"/>
</dbReference>
<dbReference type="InterPro" id="IPR013130">
    <property type="entry name" value="Fe3_Rdtase_TM_dom"/>
</dbReference>
<accession>A0AAN6EPZ7</accession>
<dbReference type="SFLD" id="SFLDS00052">
    <property type="entry name" value="Ferric_Reductase_Domain"/>
    <property type="match status" value="1"/>
</dbReference>
<evidence type="ECO:0000313" key="15">
    <source>
        <dbReference type="EMBL" id="KAJ8988629.1"/>
    </source>
</evidence>
<dbReference type="Proteomes" id="UP001161757">
    <property type="component" value="Unassembled WGS sequence"/>
</dbReference>
<feature type="chain" id="PRO_5042925405" description="FAD-binding FR-type domain-containing protein" evidence="13">
    <location>
        <begin position="18"/>
        <end position="775"/>
    </location>
</feature>
<evidence type="ECO:0000256" key="9">
    <source>
        <dbReference type="ARBA" id="ARBA00023136"/>
    </source>
</evidence>
<dbReference type="InterPro" id="IPR013112">
    <property type="entry name" value="FAD-bd_8"/>
</dbReference>
<dbReference type="GO" id="GO:0005886">
    <property type="term" value="C:plasma membrane"/>
    <property type="evidence" value="ECO:0007669"/>
    <property type="project" value="TreeGrafter"/>
</dbReference>
<comment type="subcellular location">
    <subcellularLocation>
        <location evidence="1">Membrane</location>
        <topology evidence="1">Multi-pass membrane protein</topology>
    </subcellularLocation>
</comment>
<feature type="compositionally biased region" description="Low complexity" evidence="11">
    <location>
        <begin position="536"/>
        <end position="546"/>
    </location>
</feature>
<dbReference type="GO" id="GO:0006879">
    <property type="term" value="P:intracellular iron ion homeostasis"/>
    <property type="evidence" value="ECO:0007669"/>
    <property type="project" value="TreeGrafter"/>
</dbReference>
<evidence type="ECO:0000256" key="10">
    <source>
        <dbReference type="ARBA" id="ARBA00023180"/>
    </source>
</evidence>
<feature type="compositionally biased region" description="Low complexity" evidence="11">
    <location>
        <begin position="692"/>
        <end position="707"/>
    </location>
</feature>
<dbReference type="PROSITE" id="PS51384">
    <property type="entry name" value="FAD_FR"/>
    <property type="match status" value="1"/>
</dbReference>
<feature type="transmembrane region" description="Helical" evidence="12">
    <location>
        <begin position="325"/>
        <end position="344"/>
    </location>
</feature>
<keyword evidence="10" id="KW-0325">Glycoprotein</keyword>
<dbReference type="GO" id="GO:0006826">
    <property type="term" value="P:iron ion transport"/>
    <property type="evidence" value="ECO:0007669"/>
    <property type="project" value="TreeGrafter"/>
</dbReference>
<evidence type="ECO:0000256" key="11">
    <source>
        <dbReference type="SAM" id="MobiDB-lite"/>
    </source>
</evidence>
<comment type="similarity">
    <text evidence="2">Belongs to the ferric reductase (FRE) family.</text>
</comment>
<evidence type="ECO:0000256" key="4">
    <source>
        <dbReference type="ARBA" id="ARBA00022692"/>
    </source>
</evidence>
<evidence type="ECO:0000256" key="7">
    <source>
        <dbReference type="ARBA" id="ARBA00023002"/>
    </source>
</evidence>
<feature type="transmembrane region" description="Helical" evidence="12">
    <location>
        <begin position="154"/>
        <end position="175"/>
    </location>
</feature>
<feature type="signal peptide" evidence="13">
    <location>
        <begin position="1"/>
        <end position="17"/>
    </location>
</feature>
<dbReference type="InterPro" id="IPR051410">
    <property type="entry name" value="Ferric/Cupric_Reductase"/>
</dbReference>
<evidence type="ECO:0000256" key="12">
    <source>
        <dbReference type="SAM" id="Phobius"/>
    </source>
</evidence>
<dbReference type="EMBL" id="JAJGCB010000017">
    <property type="protein sequence ID" value="KAJ8988629.1"/>
    <property type="molecule type" value="Genomic_DNA"/>
</dbReference>
<evidence type="ECO:0000256" key="1">
    <source>
        <dbReference type="ARBA" id="ARBA00004141"/>
    </source>
</evidence>
<evidence type="ECO:0000256" key="2">
    <source>
        <dbReference type="ARBA" id="ARBA00006278"/>
    </source>
</evidence>
<keyword evidence="4 12" id="KW-0812">Transmembrane</keyword>
<feature type="domain" description="FAD-binding FR-type" evidence="14">
    <location>
        <begin position="444"/>
        <end position="605"/>
    </location>
</feature>
<keyword evidence="8" id="KW-0406">Ion transport</keyword>
<evidence type="ECO:0000256" key="5">
    <source>
        <dbReference type="ARBA" id="ARBA00022982"/>
    </source>
</evidence>
<evidence type="ECO:0000256" key="8">
    <source>
        <dbReference type="ARBA" id="ARBA00023065"/>
    </source>
</evidence>
<feature type="transmembrane region" description="Helical" evidence="12">
    <location>
        <begin position="384"/>
        <end position="402"/>
    </location>
</feature>
<dbReference type="GO" id="GO:0015677">
    <property type="term" value="P:copper ion import"/>
    <property type="evidence" value="ECO:0007669"/>
    <property type="project" value="TreeGrafter"/>
</dbReference>
<evidence type="ECO:0000259" key="14">
    <source>
        <dbReference type="PROSITE" id="PS51384"/>
    </source>
</evidence>
<dbReference type="CDD" id="cd06186">
    <property type="entry name" value="NOX_Duox_like_FAD_NADP"/>
    <property type="match status" value="1"/>
</dbReference>
<feature type="transmembrane region" description="Helical" evidence="12">
    <location>
        <begin position="303"/>
        <end position="318"/>
    </location>
</feature>
<feature type="transmembrane region" description="Helical" evidence="12">
    <location>
        <begin position="243"/>
        <end position="263"/>
    </location>
</feature>
<dbReference type="InterPro" id="IPR017927">
    <property type="entry name" value="FAD-bd_FR_type"/>
</dbReference>
<reference evidence="15" key="1">
    <citation type="submission" date="2023-01" db="EMBL/GenBank/DDBJ databases">
        <title>Exophiala dermititidis isolated from Cystic Fibrosis Patient.</title>
        <authorList>
            <person name="Kurbessoian T."/>
            <person name="Crocker A."/>
            <person name="Murante D."/>
            <person name="Hogan D.A."/>
            <person name="Stajich J.E."/>
        </authorList>
    </citation>
    <scope>NUCLEOTIDE SEQUENCE</scope>
    <source>
        <strain evidence="15">Ex8</strain>
    </source>
</reference>
<comment type="caution">
    <text evidence="15">The sequence shown here is derived from an EMBL/GenBank/DDBJ whole genome shotgun (WGS) entry which is preliminary data.</text>
</comment>
<protein>
    <recommendedName>
        <fullName evidence="14">FAD-binding FR-type domain-containing protein</fullName>
    </recommendedName>
</protein>
<dbReference type="Pfam" id="PF08022">
    <property type="entry name" value="FAD_binding_8"/>
    <property type="match status" value="1"/>
</dbReference>
<keyword evidence="13" id="KW-0732">Signal</keyword>
<dbReference type="AlphaFoldDB" id="A0AAN6EPZ7"/>
<dbReference type="PANTHER" id="PTHR32361:SF9">
    <property type="entry name" value="FERRIC REDUCTASE TRANSMEMBRANE COMPONENT 3-RELATED"/>
    <property type="match status" value="1"/>
</dbReference>
<dbReference type="Pfam" id="PF01794">
    <property type="entry name" value="Ferric_reduct"/>
    <property type="match status" value="1"/>
</dbReference>
<dbReference type="GO" id="GO:0000293">
    <property type="term" value="F:ferric-chelate reductase activity"/>
    <property type="evidence" value="ECO:0007669"/>
    <property type="project" value="UniProtKB-ARBA"/>
</dbReference>
<keyword evidence="9 12" id="KW-0472">Membrane</keyword>
<keyword evidence="7" id="KW-0560">Oxidoreductase</keyword>
<evidence type="ECO:0000313" key="16">
    <source>
        <dbReference type="Proteomes" id="UP001161757"/>
    </source>
</evidence>
<dbReference type="InterPro" id="IPR013121">
    <property type="entry name" value="Fe_red_NAD-bd_6"/>
</dbReference>
<evidence type="ECO:0000256" key="6">
    <source>
        <dbReference type="ARBA" id="ARBA00022989"/>
    </source>
</evidence>
<dbReference type="Gene3D" id="3.40.50.80">
    <property type="entry name" value="Nucleotide-binding domain of ferredoxin-NADP reductase (FNR) module"/>
    <property type="match status" value="1"/>
</dbReference>
<feature type="transmembrane region" description="Helical" evidence="12">
    <location>
        <begin position="356"/>
        <end position="377"/>
    </location>
</feature>
<dbReference type="PANTHER" id="PTHR32361">
    <property type="entry name" value="FERRIC/CUPRIC REDUCTASE TRANSMEMBRANE COMPONENT"/>
    <property type="match status" value="1"/>
</dbReference>
<keyword evidence="6 12" id="KW-1133">Transmembrane helix</keyword>
<keyword evidence="3" id="KW-0813">Transport</keyword>
<feature type="region of interest" description="Disordered" evidence="11">
    <location>
        <begin position="511"/>
        <end position="547"/>
    </location>
</feature>
<evidence type="ECO:0000256" key="13">
    <source>
        <dbReference type="SAM" id="SignalP"/>
    </source>
</evidence>